<proteinExistence type="predicted"/>
<evidence type="ECO:0000313" key="1">
    <source>
        <dbReference type="EMBL" id="CAG6564500.1"/>
    </source>
</evidence>
<accession>A0A8D8IZZ0</accession>
<reference evidence="1" key="1">
    <citation type="submission" date="2021-05" db="EMBL/GenBank/DDBJ databases">
        <authorList>
            <person name="Alioto T."/>
            <person name="Alioto T."/>
            <person name="Gomez Garrido J."/>
        </authorList>
    </citation>
    <scope>NUCLEOTIDE SEQUENCE</scope>
</reference>
<organism evidence="1">
    <name type="scientific">Culex pipiens</name>
    <name type="common">House mosquito</name>
    <dbReference type="NCBI Taxonomy" id="7175"/>
    <lineage>
        <taxon>Eukaryota</taxon>
        <taxon>Metazoa</taxon>
        <taxon>Ecdysozoa</taxon>
        <taxon>Arthropoda</taxon>
        <taxon>Hexapoda</taxon>
        <taxon>Insecta</taxon>
        <taxon>Pterygota</taxon>
        <taxon>Neoptera</taxon>
        <taxon>Endopterygota</taxon>
        <taxon>Diptera</taxon>
        <taxon>Nematocera</taxon>
        <taxon>Culicoidea</taxon>
        <taxon>Culicidae</taxon>
        <taxon>Culicinae</taxon>
        <taxon>Culicini</taxon>
        <taxon>Culex</taxon>
        <taxon>Culex</taxon>
    </lineage>
</organism>
<dbReference type="EMBL" id="HBUE01166869">
    <property type="protein sequence ID" value="CAG6513033.1"/>
    <property type="molecule type" value="Transcribed_RNA"/>
</dbReference>
<name>A0A8D8IZZ0_CULPI</name>
<protein>
    <submittedName>
        <fullName evidence="1">(northern house mosquito) hypothetical protein</fullName>
    </submittedName>
</protein>
<dbReference type="AlphaFoldDB" id="A0A8D8IZZ0"/>
<dbReference type="EMBL" id="HBUE01272186">
    <property type="protein sequence ID" value="CAG6564500.1"/>
    <property type="molecule type" value="Transcribed_RNA"/>
</dbReference>
<sequence length="176" mass="20216">MPSATETVQNRRMSPARTVLGEHVPKPNHHRWPSAQHQAELRSTFASRCPSKHWSCSGSCRAQGYPRRRRCHCTKDANFYFFHWQTERIEYAGASRKHSQTCWRFKPHSWHERFIHPWQHGRIYAGSDTQQREPGQHGQPVRFCPARAASNLFPGVGAGAMSSKCGRALPARDADR</sequence>